<organism evidence="1 2">
    <name type="scientific">Nostocoides veronense</name>
    <dbReference type="NCBI Taxonomy" id="330836"/>
    <lineage>
        <taxon>Bacteria</taxon>
        <taxon>Bacillati</taxon>
        <taxon>Actinomycetota</taxon>
        <taxon>Actinomycetes</taxon>
        <taxon>Micrococcales</taxon>
        <taxon>Intrasporangiaceae</taxon>
        <taxon>Nostocoides</taxon>
    </lineage>
</organism>
<comment type="caution">
    <text evidence="1">The sequence shown here is derived from an EMBL/GenBank/DDBJ whole genome shotgun (WGS) entry which is preliminary data.</text>
</comment>
<accession>A0ABP4Y495</accession>
<sequence length="73" mass="7593">MQGSIFRYVETDASGEVILDGGRVLPFTADALVGSGLLGLRIGQRVSLALGDGEPASVERLWIVGIGEGQAIH</sequence>
<dbReference type="RefSeq" id="WP_344086472.1">
    <property type="nucleotide sequence ID" value="NZ_BAAAPO010000042.1"/>
</dbReference>
<evidence type="ECO:0000313" key="1">
    <source>
        <dbReference type="EMBL" id="GAA1802038.1"/>
    </source>
</evidence>
<dbReference type="EMBL" id="BAAAPO010000042">
    <property type="protein sequence ID" value="GAA1802038.1"/>
    <property type="molecule type" value="Genomic_DNA"/>
</dbReference>
<dbReference type="Proteomes" id="UP001499938">
    <property type="component" value="Unassembled WGS sequence"/>
</dbReference>
<reference evidence="2" key="1">
    <citation type="journal article" date="2019" name="Int. J. Syst. Evol. Microbiol.">
        <title>The Global Catalogue of Microorganisms (GCM) 10K type strain sequencing project: providing services to taxonomists for standard genome sequencing and annotation.</title>
        <authorList>
            <consortium name="The Broad Institute Genomics Platform"/>
            <consortium name="The Broad Institute Genome Sequencing Center for Infectious Disease"/>
            <person name="Wu L."/>
            <person name="Ma J."/>
        </authorList>
    </citation>
    <scope>NUCLEOTIDE SEQUENCE [LARGE SCALE GENOMIC DNA]</scope>
    <source>
        <strain evidence="2">JCM 15592</strain>
    </source>
</reference>
<name>A0ABP4Y495_9MICO</name>
<evidence type="ECO:0000313" key="2">
    <source>
        <dbReference type="Proteomes" id="UP001499938"/>
    </source>
</evidence>
<protein>
    <submittedName>
        <fullName evidence="1">Uncharacterized protein</fullName>
    </submittedName>
</protein>
<keyword evidence="2" id="KW-1185">Reference proteome</keyword>
<gene>
    <name evidence="1" type="ORF">GCM10009811_27280</name>
</gene>
<proteinExistence type="predicted"/>